<gene>
    <name evidence="1" type="ORF">HW270_03480</name>
</gene>
<dbReference type="EMBL" id="JABXYR010000001">
    <property type="protein sequence ID" value="NWO23142.1"/>
    <property type="molecule type" value="Genomic_DNA"/>
</dbReference>
<name>A0A7Y8VRM3_9FIRM</name>
<reference evidence="1 2" key="1">
    <citation type="submission" date="2020-06" db="EMBL/GenBank/DDBJ databases">
        <title>Mogibacterium timidum strain W9173 genomic sequence.</title>
        <authorList>
            <person name="Wade W.G."/>
            <person name="Johnston C.D."/>
            <person name="Chen T."/>
            <person name="Dewhirst F.E."/>
        </authorList>
    </citation>
    <scope>NUCLEOTIDE SEQUENCE [LARGE SCALE GENOMIC DNA]</scope>
    <source>
        <strain evidence="1 2">W9173</strain>
    </source>
</reference>
<proteinExistence type="predicted"/>
<organism evidence="1 2">
    <name type="scientific">Mogibacterium timidum</name>
    <dbReference type="NCBI Taxonomy" id="35519"/>
    <lineage>
        <taxon>Bacteria</taxon>
        <taxon>Bacillati</taxon>
        <taxon>Bacillota</taxon>
        <taxon>Clostridia</taxon>
        <taxon>Peptostreptococcales</taxon>
        <taxon>Anaerovoracaceae</taxon>
        <taxon>Mogibacterium</taxon>
    </lineage>
</organism>
<comment type="caution">
    <text evidence="1">The sequence shown here is derived from an EMBL/GenBank/DDBJ whole genome shotgun (WGS) entry which is preliminary data.</text>
</comment>
<evidence type="ECO:0000313" key="1">
    <source>
        <dbReference type="EMBL" id="NWO23142.1"/>
    </source>
</evidence>
<sequence>MDRVNRLKELLTELSELDQLWAQGHRADAFRDYRKFLLGEISKLKEEATDE</sequence>
<accession>A0A7Y8VRM3</accession>
<dbReference type="Proteomes" id="UP000526307">
    <property type="component" value="Unassembled WGS sequence"/>
</dbReference>
<protein>
    <submittedName>
        <fullName evidence="1">Uncharacterized protein</fullName>
    </submittedName>
</protein>
<dbReference type="AlphaFoldDB" id="A0A7Y8VRM3"/>
<evidence type="ECO:0000313" key="2">
    <source>
        <dbReference type="Proteomes" id="UP000526307"/>
    </source>
</evidence>
<keyword evidence="2" id="KW-1185">Reference proteome</keyword>
<dbReference type="RefSeq" id="WP_178978329.1">
    <property type="nucleotide sequence ID" value="NZ_JABXYR010000001.1"/>
</dbReference>